<sequence>MISSTRRLLSSLPPTETLDLQSGLSLQPRLKLLLTFFRSDLSVKPVDEWQLKRALLDFVRDSLNISISEDALTVRKQSDLHKRKREESVAFGSLYVRDLGFLKKTKKYEDDSGDNCDVLKKKFLKWREEVVRKTDGIELNLQGVKFRLKVEVPLADDFERLRKDWEEFYSWKPSGNRYSGGVARRPDTIIVKAVPSRWFAETRVSSKPSMLVTHTIFSVLGKIRNINVSGDDDLGRATEDNIVSGLHCKIYVQFDNYDDFCGALTALSTRSLLKEGSRLIADYEVSWDRDGFFRNMPQRMGGSQKEARVGQAGSSLNRHKMESSRFQPYNSRLNSDGFRSRRFRE</sequence>
<comment type="caution">
    <text evidence="2">The sequence shown here is derived from an EMBL/GenBank/DDBJ whole genome shotgun (WGS) entry which is preliminary data.</text>
</comment>
<organism evidence="2 3">
    <name type="scientific">Zostera marina</name>
    <name type="common">Eelgrass</name>
    <dbReference type="NCBI Taxonomy" id="29655"/>
    <lineage>
        <taxon>Eukaryota</taxon>
        <taxon>Viridiplantae</taxon>
        <taxon>Streptophyta</taxon>
        <taxon>Embryophyta</taxon>
        <taxon>Tracheophyta</taxon>
        <taxon>Spermatophyta</taxon>
        <taxon>Magnoliopsida</taxon>
        <taxon>Liliopsida</taxon>
        <taxon>Zosteraceae</taxon>
        <taxon>Zostera</taxon>
    </lineage>
</organism>
<dbReference type="AlphaFoldDB" id="A0A0K9PPB9"/>
<dbReference type="OrthoDB" id="1918237at2759"/>
<gene>
    <name evidence="2" type="ORF">ZOSMA_18G00050</name>
</gene>
<keyword evidence="3" id="KW-1185">Reference proteome</keyword>
<dbReference type="PANTHER" id="PTHR12484">
    <property type="entry name" value="B-LYMPHOCYTE ANTIGEN-RELATED"/>
    <property type="match status" value="1"/>
</dbReference>
<accession>A0A0K9PPB9</accession>
<protein>
    <submittedName>
        <fullName evidence="2">Zcw7</fullName>
    </submittedName>
</protein>
<dbReference type="InterPro" id="IPR056852">
    <property type="entry name" value="AK17A/B"/>
</dbReference>
<feature type="region of interest" description="Disordered" evidence="1">
    <location>
        <begin position="297"/>
        <end position="345"/>
    </location>
</feature>
<dbReference type="Proteomes" id="UP000036987">
    <property type="component" value="Unassembled WGS sequence"/>
</dbReference>
<reference evidence="3" key="1">
    <citation type="journal article" date="2016" name="Nature">
        <title>The genome of the seagrass Zostera marina reveals angiosperm adaptation to the sea.</title>
        <authorList>
            <person name="Olsen J.L."/>
            <person name="Rouze P."/>
            <person name="Verhelst B."/>
            <person name="Lin Y.-C."/>
            <person name="Bayer T."/>
            <person name="Collen J."/>
            <person name="Dattolo E."/>
            <person name="De Paoli E."/>
            <person name="Dittami S."/>
            <person name="Maumus F."/>
            <person name="Michel G."/>
            <person name="Kersting A."/>
            <person name="Lauritano C."/>
            <person name="Lohaus R."/>
            <person name="Toepel M."/>
            <person name="Tonon T."/>
            <person name="Vanneste K."/>
            <person name="Amirebrahimi M."/>
            <person name="Brakel J."/>
            <person name="Bostroem C."/>
            <person name="Chovatia M."/>
            <person name="Grimwood J."/>
            <person name="Jenkins J.W."/>
            <person name="Jueterbock A."/>
            <person name="Mraz A."/>
            <person name="Stam W.T."/>
            <person name="Tice H."/>
            <person name="Bornberg-Bauer E."/>
            <person name="Green P.J."/>
            <person name="Pearson G.A."/>
            <person name="Procaccini G."/>
            <person name="Duarte C.M."/>
            <person name="Schmutz J."/>
            <person name="Reusch T.B.H."/>
            <person name="Van de Peer Y."/>
        </authorList>
    </citation>
    <scope>NUCLEOTIDE SEQUENCE [LARGE SCALE GENOMIC DNA]</scope>
    <source>
        <strain evidence="3">cv. Finnish</strain>
    </source>
</reference>
<dbReference type="Pfam" id="PF25015">
    <property type="entry name" value="RBD_AKAP-17A"/>
    <property type="match status" value="1"/>
</dbReference>
<evidence type="ECO:0000256" key="1">
    <source>
        <dbReference type="SAM" id="MobiDB-lite"/>
    </source>
</evidence>
<evidence type="ECO:0000313" key="3">
    <source>
        <dbReference type="Proteomes" id="UP000036987"/>
    </source>
</evidence>
<evidence type="ECO:0000313" key="2">
    <source>
        <dbReference type="EMBL" id="KMZ70918.1"/>
    </source>
</evidence>
<dbReference type="OMA" id="NAQYEPV"/>
<dbReference type="PANTHER" id="PTHR12484:SF4">
    <property type="entry name" value="A-KINASE ANCHOR PROTEIN 17A"/>
    <property type="match status" value="1"/>
</dbReference>
<proteinExistence type="predicted"/>
<name>A0A0K9PPB9_ZOSMR</name>
<dbReference type="EMBL" id="LFYR01000692">
    <property type="protein sequence ID" value="KMZ70918.1"/>
    <property type="molecule type" value="Genomic_DNA"/>
</dbReference>
<dbReference type="STRING" id="29655.A0A0K9PPB9"/>
<feature type="compositionally biased region" description="Polar residues" evidence="1">
    <location>
        <begin position="324"/>
        <end position="334"/>
    </location>
</feature>